<gene>
    <name evidence="1" type="ORF">F4821DRAFT_239102</name>
</gene>
<evidence type="ECO:0000313" key="2">
    <source>
        <dbReference type="Proteomes" id="UP001497680"/>
    </source>
</evidence>
<accession>A0ACC0CZV5</accession>
<evidence type="ECO:0000313" key="1">
    <source>
        <dbReference type="EMBL" id="KAI6086012.1"/>
    </source>
</evidence>
<comment type="caution">
    <text evidence="1">The sequence shown here is derived from an EMBL/GenBank/DDBJ whole genome shotgun (WGS) entry which is preliminary data.</text>
</comment>
<dbReference type="EMBL" id="MU394319">
    <property type="protein sequence ID" value="KAI6086012.1"/>
    <property type="molecule type" value="Genomic_DNA"/>
</dbReference>
<keyword evidence="1" id="KW-0808">Transferase</keyword>
<dbReference type="Proteomes" id="UP001497680">
    <property type="component" value="Unassembled WGS sequence"/>
</dbReference>
<reference evidence="1 2" key="1">
    <citation type="journal article" date="2022" name="New Phytol.">
        <title>Ecological generalism drives hyperdiversity of secondary metabolite gene clusters in xylarialean endophytes.</title>
        <authorList>
            <person name="Franco M.E.E."/>
            <person name="Wisecaver J.H."/>
            <person name="Arnold A.E."/>
            <person name="Ju Y.M."/>
            <person name="Slot J.C."/>
            <person name="Ahrendt S."/>
            <person name="Moore L.P."/>
            <person name="Eastman K.E."/>
            <person name="Scott K."/>
            <person name="Konkel Z."/>
            <person name="Mondo S.J."/>
            <person name="Kuo A."/>
            <person name="Hayes R.D."/>
            <person name="Haridas S."/>
            <person name="Andreopoulos B."/>
            <person name="Riley R."/>
            <person name="LaButti K."/>
            <person name="Pangilinan J."/>
            <person name="Lipzen A."/>
            <person name="Amirebrahimi M."/>
            <person name="Yan J."/>
            <person name="Adam C."/>
            <person name="Keymanesh K."/>
            <person name="Ng V."/>
            <person name="Louie K."/>
            <person name="Northen T."/>
            <person name="Drula E."/>
            <person name="Henrissat B."/>
            <person name="Hsieh H.M."/>
            <person name="Youens-Clark K."/>
            <person name="Lutzoni F."/>
            <person name="Miadlikowska J."/>
            <person name="Eastwood D.C."/>
            <person name="Hamelin R.C."/>
            <person name="Grigoriev I.V."/>
            <person name="U'Ren J.M."/>
        </authorList>
    </citation>
    <scope>NUCLEOTIDE SEQUENCE [LARGE SCALE GENOMIC DNA]</scope>
    <source>
        <strain evidence="1 2">ER1909</strain>
    </source>
</reference>
<keyword evidence="1" id="KW-0489">Methyltransferase</keyword>
<organism evidence="1 2">
    <name type="scientific">Hypoxylon rubiginosum</name>
    <dbReference type="NCBI Taxonomy" id="110542"/>
    <lineage>
        <taxon>Eukaryota</taxon>
        <taxon>Fungi</taxon>
        <taxon>Dikarya</taxon>
        <taxon>Ascomycota</taxon>
        <taxon>Pezizomycotina</taxon>
        <taxon>Sordariomycetes</taxon>
        <taxon>Xylariomycetidae</taxon>
        <taxon>Xylariales</taxon>
        <taxon>Hypoxylaceae</taxon>
        <taxon>Hypoxylon</taxon>
    </lineage>
</organism>
<keyword evidence="2" id="KW-1185">Reference proteome</keyword>
<name>A0ACC0CZV5_9PEZI</name>
<sequence>MMNFRARLSSYIEPIQPLKFAVWALYVTIRDAIRAQGVKAIAGAGKWRHDAFSLWFRTLSPHFIRMERASEVPRLVASAEGTILELGPGLGNQIPVFDRAKVGHIYGIEINGSFIPDLKNQVTECGLDGKYTVIHCGVEDADVLEEHGIKPGTIDSIVSIQVFCSAAQPDAVAKEMYRLLKPGGKLIFWEHHKCQDFVTRIFQNLWNISWSFLVGCEINRDIMSMLKSAGAWKNIDAIETNEQKRPWGLMPRSWGVLVKADEN</sequence>
<proteinExistence type="predicted"/>
<protein>
    <submittedName>
        <fullName evidence="1">S-adenosyl-L-methionine-dependent methyltransferase</fullName>
    </submittedName>
</protein>